<protein>
    <submittedName>
        <fullName evidence="1">Uncharacterized protein</fullName>
    </submittedName>
</protein>
<proteinExistence type="predicted"/>
<reference evidence="1 2" key="1">
    <citation type="submission" date="2014-01" db="EMBL/GenBank/DDBJ databases">
        <authorList>
            <person name="Durkin A.S."/>
            <person name="McCorrison J."/>
            <person name="Torralba M."/>
            <person name="Gillis M."/>
            <person name="Haft D.H."/>
            <person name="Methe B."/>
            <person name="Sutton G."/>
            <person name="Nelson K.E."/>
        </authorList>
    </citation>
    <scope>NUCLEOTIDE SEQUENCE [LARGE SCALE GENOMIC DNA]</scope>
    <source>
        <strain evidence="1 2">205/92</strain>
    </source>
</reference>
<comment type="caution">
    <text evidence="1">The sequence shown here is derived from an EMBL/GenBank/DDBJ whole genome shotgun (WGS) entry which is preliminary data.</text>
</comment>
<dbReference type="Proteomes" id="UP000022311">
    <property type="component" value="Unassembled WGS sequence"/>
</dbReference>
<gene>
    <name evidence="1" type="ORF">HMPREF1563_1020</name>
</gene>
<evidence type="ECO:0000313" key="1">
    <source>
        <dbReference type="EMBL" id="EUD12921.1"/>
    </source>
</evidence>
<name>A0AAV3MBA1_9GAMM</name>
<dbReference type="RefSeq" id="WP_036959621.1">
    <property type="nucleotide sequence ID" value="NZ_JALD01000003.1"/>
</dbReference>
<sequence length="402" mass="45865">MRNQSLSVFSNPFVNPFKSKQATHSVSPQASTQKHIEEHCLSRSLTNIFLINEAKNLPINFVAENQSLSSLPSYDEACSSPLPGLPTYNDSTYLPTYLELESNPIGSAYDKTNNLLPSYDETLNQFSSLKKESPAFLQTITKIKDHYLSIKHNQYFFKISKPVKAYGKEDAIKLINKHRLSEEKNKHIPNDQNVPFKKYNKQVHDLAIKYFKYLSDINYKQTFKDQEINQYPALQNLSAEFAGKLQATHKISQKTTNHLLQAAHETIINQGYKDLAQQMKRHGLVTETQQEEIYLPQIETLNNLKSTLQQRIANDNSAIFMQFILGQESRAASIQSAAGMDQKIYRLVNGDHSISQFNTFEQFFSALENIIYTNNINNGLSPDRVVFQQYHQQGGAVNILDS</sequence>
<dbReference type="EMBL" id="JALD01000003">
    <property type="protein sequence ID" value="EUD12921.1"/>
    <property type="molecule type" value="Genomic_DNA"/>
</dbReference>
<accession>A0AAV3MBA1</accession>
<evidence type="ECO:0000313" key="2">
    <source>
        <dbReference type="Proteomes" id="UP000022311"/>
    </source>
</evidence>
<dbReference type="AlphaFoldDB" id="A0AAV3MBA1"/>
<organism evidence="1 2">
    <name type="scientific">Providencia alcalifaciens 205/92</name>
    <dbReference type="NCBI Taxonomy" id="1256988"/>
    <lineage>
        <taxon>Bacteria</taxon>
        <taxon>Pseudomonadati</taxon>
        <taxon>Pseudomonadota</taxon>
        <taxon>Gammaproteobacteria</taxon>
        <taxon>Enterobacterales</taxon>
        <taxon>Morganellaceae</taxon>
        <taxon>Providencia</taxon>
    </lineage>
</organism>